<dbReference type="PANTHER" id="PTHR44688">
    <property type="entry name" value="DNA-BINDING TRANSCRIPTIONAL ACTIVATOR DEVR_DOSR"/>
    <property type="match status" value="1"/>
</dbReference>
<dbReference type="SUPFAM" id="SSF46894">
    <property type="entry name" value="C-terminal effector domain of the bipartite response regulators"/>
    <property type="match status" value="1"/>
</dbReference>
<accession>A0A939DFP2</accession>
<keyword evidence="6" id="KW-1185">Reference proteome</keyword>
<sequence>MPDLFERLVSAIYQGPLEPKPWLSFTELLRIHLDATAVALVLMPSSSDRIEISVRADAEDCGFDWVVLNRQYNEHYIDIDPTNSTDIQPGEYRDVSNYRDSLYYTEFLQPLGIYHAFRMSFAEPGGMRCWISAARTEKNKPFDQDVRDLLGRIKPHLEQAMAIFSKLKLSENKAQLYQHMTSQLNIGLVLLNDRGVVIDCNDIAKQLLEDSGVVSLRSERLKASSASDNQVLQKSIDELISLRNNGQDAVKLCRFDRDSENLVSVLLRTIPQHAYFYGDVAPAIVIYLSNLYLSASNYCGRTTSLRLVSDLFGLTQAESRLALLLADGKSLVEISEELSISERTARNHSKNIYEKTGIKRQANLVRLIYQSVVLLS</sequence>
<protein>
    <submittedName>
        <fullName evidence="5">Helix-turn-helix transcriptional regulator</fullName>
    </submittedName>
</protein>
<dbReference type="InterPro" id="IPR036388">
    <property type="entry name" value="WH-like_DNA-bd_sf"/>
</dbReference>
<evidence type="ECO:0000256" key="3">
    <source>
        <dbReference type="ARBA" id="ARBA00023163"/>
    </source>
</evidence>
<proteinExistence type="predicted"/>
<dbReference type="GO" id="GO:0003677">
    <property type="term" value="F:DNA binding"/>
    <property type="evidence" value="ECO:0007669"/>
    <property type="project" value="UniProtKB-KW"/>
</dbReference>
<evidence type="ECO:0000259" key="4">
    <source>
        <dbReference type="PROSITE" id="PS50043"/>
    </source>
</evidence>
<dbReference type="Proteomes" id="UP000664303">
    <property type="component" value="Unassembled WGS sequence"/>
</dbReference>
<evidence type="ECO:0000256" key="2">
    <source>
        <dbReference type="ARBA" id="ARBA00023125"/>
    </source>
</evidence>
<evidence type="ECO:0000256" key="1">
    <source>
        <dbReference type="ARBA" id="ARBA00023015"/>
    </source>
</evidence>
<dbReference type="Pfam" id="PF00196">
    <property type="entry name" value="GerE"/>
    <property type="match status" value="1"/>
</dbReference>
<dbReference type="PANTHER" id="PTHR44688:SF16">
    <property type="entry name" value="DNA-BINDING TRANSCRIPTIONAL ACTIVATOR DEVR_DOSR"/>
    <property type="match status" value="1"/>
</dbReference>
<keyword evidence="1" id="KW-0805">Transcription regulation</keyword>
<dbReference type="Gene3D" id="1.10.10.10">
    <property type="entry name" value="Winged helix-like DNA-binding domain superfamily/Winged helix DNA-binding domain"/>
    <property type="match status" value="1"/>
</dbReference>
<dbReference type="InterPro" id="IPR000792">
    <property type="entry name" value="Tscrpt_reg_LuxR_C"/>
</dbReference>
<feature type="domain" description="HTH luxR-type" evidence="4">
    <location>
        <begin position="307"/>
        <end position="372"/>
    </location>
</feature>
<dbReference type="RefSeq" id="WP_206560117.1">
    <property type="nucleotide sequence ID" value="NZ_JAFKCZ010000006.1"/>
</dbReference>
<dbReference type="SMART" id="SM00421">
    <property type="entry name" value="HTH_LUXR"/>
    <property type="match status" value="1"/>
</dbReference>
<dbReference type="GO" id="GO:0006355">
    <property type="term" value="P:regulation of DNA-templated transcription"/>
    <property type="evidence" value="ECO:0007669"/>
    <property type="project" value="InterPro"/>
</dbReference>
<evidence type="ECO:0000313" key="6">
    <source>
        <dbReference type="Proteomes" id="UP000664303"/>
    </source>
</evidence>
<dbReference type="InterPro" id="IPR016032">
    <property type="entry name" value="Sig_transdc_resp-reg_C-effctor"/>
</dbReference>
<keyword evidence="3" id="KW-0804">Transcription</keyword>
<dbReference type="CDD" id="cd06170">
    <property type="entry name" value="LuxR_C_like"/>
    <property type="match status" value="1"/>
</dbReference>
<organism evidence="5 6">
    <name type="scientific">Parahaliea mediterranea</name>
    <dbReference type="NCBI Taxonomy" id="651086"/>
    <lineage>
        <taxon>Bacteria</taxon>
        <taxon>Pseudomonadati</taxon>
        <taxon>Pseudomonadota</taxon>
        <taxon>Gammaproteobacteria</taxon>
        <taxon>Cellvibrionales</taxon>
        <taxon>Halieaceae</taxon>
        <taxon>Parahaliea</taxon>
    </lineage>
</organism>
<dbReference type="PROSITE" id="PS50043">
    <property type="entry name" value="HTH_LUXR_2"/>
    <property type="match status" value="1"/>
</dbReference>
<dbReference type="PRINTS" id="PR00038">
    <property type="entry name" value="HTHLUXR"/>
</dbReference>
<dbReference type="EMBL" id="JAFKCZ010000006">
    <property type="protein sequence ID" value="MBN7796662.1"/>
    <property type="molecule type" value="Genomic_DNA"/>
</dbReference>
<reference evidence="5" key="1">
    <citation type="submission" date="2021-02" db="EMBL/GenBank/DDBJ databases">
        <title>PHA producing bacteria isolated from coastal sediment in Guangdong, Shenzhen.</title>
        <authorList>
            <person name="Zheng W."/>
            <person name="Yu S."/>
            <person name="Huang Y."/>
        </authorList>
    </citation>
    <scope>NUCLEOTIDE SEQUENCE</scope>
    <source>
        <strain evidence="5">TN14-10</strain>
    </source>
</reference>
<evidence type="ECO:0000313" key="5">
    <source>
        <dbReference type="EMBL" id="MBN7796662.1"/>
    </source>
</evidence>
<keyword evidence="2" id="KW-0238">DNA-binding</keyword>
<comment type="caution">
    <text evidence="5">The sequence shown here is derived from an EMBL/GenBank/DDBJ whole genome shotgun (WGS) entry which is preliminary data.</text>
</comment>
<gene>
    <name evidence="5" type="ORF">JYP50_08675</name>
</gene>
<dbReference type="AlphaFoldDB" id="A0A939DFP2"/>
<name>A0A939DFP2_9GAMM</name>